<dbReference type="SUPFAM" id="SSF46955">
    <property type="entry name" value="Putative DNA-binding domain"/>
    <property type="match status" value="1"/>
</dbReference>
<dbReference type="CDD" id="cd04776">
    <property type="entry name" value="HTH_GnyR"/>
    <property type="match status" value="1"/>
</dbReference>
<dbReference type="EMBL" id="OMOR01000001">
    <property type="protein sequence ID" value="SPH22261.1"/>
    <property type="molecule type" value="Genomic_DNA"/>
</dbReference>
<evidence type="ECO:0000256" key="2">
    <source>
        <dbReference type="SAM" id="Coils"/>
    </source>
</evidence>
<evidence type="ECO:0000313" key="5">
    <source>
        <dbReference type="Proteomes" id="UP000244880"/>
    </source>
</evidence>
<keyword evidence="5" id="KW-1185">Reference proteome</keyword>
<dbReference type="GO" id="GO:0003700">
    <property type="term" value="F:DNA-binding transcription factor activity"/>
    <property type="evidence" value="ECO:0007669"/>
    <property type="project" value="InterPro"/>
</dbReference>
<keyword evidence="2" id="KW-0175">Coiled coil</keyword>
<evidence type="ECO:0000256" key="1">
    <source>
        <dbReference type="ARBA" id="ARBA00023125"/>
    </source>
</evidence>
<protein>
    <submittedName>
        <fullName evidence="4">HTH-type transcriptional regulator ZntR</fullName>
    </submittedName>
</protein>
<dbReference type="PANTHER" id="PTHR30204">
    <property type="entry name" value="REDOX-CYCLING DRUG-SENSING TRANSCRIPTIONAL ACTIVATOR SOXR"/>
    <property type="match status" value="1"/>
</dbReference>
<dbReference type="InterPro" id="IPR000551">
    <property type="entry name" value="MerR-type_HTH_dom"/>
</dbReference>
<dbReference type="Proteomes" id="UP000244880">
    <property type="component" value="Unassembled WGS sequence"/>
</dbReference>
<dbReference type="PROSITE" id="PS50937">
    <property type="entry name" value="HTH_MERR_2"/>
    <property type="match status" value="1"/>
</dbReference>
<name>A0A2R8BGL1_9RHOB</name>
<dbReference type="InterPro" id="IPR047057">
    <property type="entry name" value="MerR_fam"/>
</dbReference>
<evidence type="ECO:0000259" key="3">
    <source>
        <dbReference type="PROSITE" id="PS50937"/>
    </source>
</evidence>
<sequence length="141" mass="16477">MSDLMPETIQDKTLTIREMCEAFGVTPRTLRFYEAKELLFPERIGQKRLFTRSDRARLKLILRGKRFGFSLEEIRQLLDLYHVGDQQQTQFARAYDVAKDRLSDMEAQRDELTEAIDDLKSQMKWGEKILASMSSPKKAAE</sequence>
<evidence type="ECO:0000313" key="4">
    <source>
        <dbReference type="EMBL" id="SPH22261.1"/>
    </source>
</evidence>
<reference evidence="4 5" key="1">
    <citation type="submission" date="2018-03" db="EMBL/GenBank/DDBJ databases">
        <authorList>
            <person name="Keele B.F."/>
        </authorList>
    </citation>
    <scope>NUCLEOTIDE SEQUENCE [LARGE SCALE GENOMIC DNA]</scope>
    <source>
        <strain evidence="4 5">CECT 8599</strain>
    </source>
</reference>
<feature type="coiled-coil region" evidence="2">
    <location>
        <begin position="95"/>
        <end position="122"/>
    </location>
</feature>
<organism evidence="4 5">
    <name type="scientific">Ascidiaceihabitans donghaensis</name>
    <dbReference type="NCBI Taxonomy" id="1510460"/>
    <lineage>
        <taxon>Bacteria</taxon>
        <taxon>Pseudomonadati</taxon>
        <taxon>Pseudomonadota</taxon>
        <taxon>Alphaproteobacteria</taxon>
        <taxon>Rhodobacterales</taxon>
        <taxon>Paracoccaceae</taxon>
        <taxon>Ascidiaceihabitans</taxon>
    </lineage>
</organism>
<keyword evidence="1" id="KW-0238">DNA-binding</keyword>
<dbReference type="AlphaFoldDB" id="A0A2R8BGL1"/>
<dbReference type="SMART" id="SM00422">
    <property type="entry name" value="HTH_MERR"/>
    <property type="match status" value="1"/>
</dbReference>
<dbReference type="InterPro" id="IPR009061">
    <property type="entry name" value="DNA-bd_dom_put_sf"/>
</dbReference>
<dbReference type="GO" id="GO:0003677">
    <property type="term" value="F:DNA binding"/>
    <property type="evidence" value="ECO:0007669"/>
    <property type="project" value="UniProtKB-KW"/>
</dbReference>
<gene>
    <name evidence="4" type="primary">zntR_3</name>
    <name evidence="4" type="ORF">ASD8599_03005</name>
</gene>
<feature type="domain" description="HTH merR-type" evidence="3">
    <location>
        <begin position="13"/>
        <end position="80"/>
    </location>
</feature>
<dbReference type="Gene3D" id="1.10.1660.10">
    <property type="match status" value="1"/>
</dbReference>
<proteinExistence type="predicted"/>
<accession>A0A2R8BGL1</accession>
<dbReference type="RefSeq" id="WP_422664751.1">
    <property type="nucleotide sequence ID" value="NZ_OMOR01000001.1"/>
</dbReference>
<dbReference type="PANTHER" id="PTHR30204:SF58">
    <property type="entry name" value="HTH-TYPE TRANSCRIPTIONAL REGULATOR YFMP"/>
    <property type="match status" value="1"/>
</dbReference>
<dbReference type="Pfam" id="PF13411">
    <property type="entry name" value="MerR_1"/>
    <property type="match status" value="1"/>
</dbReference>